<comment type="cofactor">
    <cofactor evidence="4">
        <name>heme</name>
        <dbReference type="ChEBI" id="CHEBI:30413"/>
    </cofactor>
</comment>
<keyword evidence="2 5" id="KW-0560">Oxidoreductase</keyword>
<dbReference type="GO" id="GO:0004497">
    <property type="term" value="F:monooxygenase activity"/>
    <property type="evidence" value="ECO:0007669"/>
    <property type="project" value="UniProtKB-KW"/>
</dbReference>
<evidence type="ECO:0000256" key="4">
    <source>
        <dbReference type="PIRSR" id="PIRSR602401-1"/>
    </source>
</evidence>
<dbReference type="PANTHER" id="PTHR46300">
    <property type="entry name" value="P450, PUTATIVE (EUROFUNG)-RELATED-RELATED"/>
    <property type="match status" value="1"/>
</dbReference>
<dbReference type="AlphaFoldDB" id="A0A1X0SC23"/>
<dbReference type="OMA" id="GSITMIW"/>
<keyword evidence="5" id="KW-0503">Monooxygenase</keyword>
<dbReference type="Proteomes" id="UP000242381">
    <property type="component" value="Unassembled WGS sequence"/>
</dbReference>
<sequence length="493" mass="56301">MDYYHELIQKIGHPERYKTILGAAVASVTTLYLLKRVISGMSKKKSDEFKGIPVPKGEYFYLGHAPLLGKRPGEVITKWHQEYGPIIRIKMGVQNWLLLGDPQVAHEILVSKGLVTSGRPEHTFLGKIHGKVDSLSSIIEREAEKGVKYIVELAKSHGAIDPLDFSRFIAMNLMFSVAFNIPGTESFDDPTFKEMLHFVERNAHFIDLSNDASVMFPIMKLPEALFGKEKKMKRYVDDEYFPFMRRIIKRARESDGNSLVKKVDSIKNEHRIDEIGEILSAGSDTVALSMTWSIALLCNHPDVQEKIYQEIKTFIKEHGRHPTFADREAMPYFIAFQKECIRYRPGMDLGMPHKAMEDFFYKDSLIPKGTILVSNLHTLHSDPNNFADADKFMPERYLDDTRSMYAASKGSYQTRDHYTFGWGRRICPGIYMAEGEMFYTITKLISRCIIKPGLSSTGEELYPDLQCGINTGISITPMPFTIRLIKRDVDNNN</sequence>
<dbReference type="PRINTS" id="PR00385">
    <property type="entry name" value="P450"/>
</dbReference>
<dbReference type="InterPro" id="IPR036396">
    <property type="entry name" value="Cyt_P450_sf"/>
</dbReference>
<dbReference type="PRINTS" id="PR00463">
    <property type="entry name" value="EP450I"/>
</dbReference>
<dbReference type="Pfam" id="PF00067">
    <property type="entry name" value="p450"/>
    <property type="match status" value="1"/>
</dbReference>
<dbReference type="GO" id="GO:0005506">
    <property type="term" value="F:iron ion binding"/>
    <property type="evidence" value="ECO:0007669"/>
    <property type="project" value="InterPro"/>
</dbReference>
<evidence type="ECO:0000256" key="2">
    <source>
        <dbReference type="ARBA" id="ARBA00023002"/>
    </source>
</evidence>
<evidence type="ECO:0000256" key="3">
    <source>
        <dbReference type="ARBA" id="ARBA00023004"/>
    </source>
</evidence>
<comment type="similarity">
    <text evidence="5">Belongs to the cytochrome P450 family.</text>
</comment>
<dbReference type="PANTHER" id="PTHR46300:SF11">
    <property type="entry name" value="OXIDOREDUCTASE, PUTATIVE-RELATED"/>
    <property type="match status" value="1"/>
</dbReference>
<dbReference type="SUPFAM" id="SSF48264">
    <property type="entry name" value="Cytochrome P450"/>
    <property type="match status" value="1"/>
</dbReference>
<evidence type="ECO:0000256" key="5">
    <source>
        <dbReference type="RuleBase" id="RU000461"/>
    </source>
</evidence>
<dbReference type="GO" id="GO:0020037">
    <property type="term" value="F:heme binding"/>
    <property type="evidence" value="ECO:0007669"/>
    <property type="project" value="InterPro"/>
</dbReference>
<keyword evidence="4 5" id="KW-0349">Heme</keyword>
<reference evidence="6 7" key="1">
    <citation type="journal article" date="2016" name="Proc. Natl. Acad. Sci. U.S.A.">
        <title>Lipid metabolic changes in an early divergent fungus govern the establishment of a mutualistic symbiosis with endobacteria.</title>
        <authorList>
            <person name="Lastovetsky O.A."/>
            <person name="Gaspar M.L."/>
            <person name="Mondo S.J."/>
            <person name="LaButti K.M."/>
            <person name="Sandor L."/>
            <person name="Grigoriev I.V."/>
            <person name="Henry S.A."/>
            <person name="Pawlowska T.E."/>
        </authorList>
    </citation>
    <scope>NUCLEOTIDE SEQUENCE [LARGE SCALE GENOMIC DNA]</scope>
    <source>
        <strain evidence="6 7">ATCC 11559</strain>
    </source>
</reference>
<dbReference type="EMBL" id="KV921274">
    <property type="protein sequence ID" value="ORE21769.1"/>
    <property type="molecule type" value="Genomic_DNA"/>
</dbReference>
<evidence type="ECO:0000313" key="7">
    <source>
        <dbReference type="Proteomes" id="UP000242381"/>
    </source>
</evidence>
<dbReference type="PROSITE" id="PS00086">
    <property type="entry name" value="CYTOCHROME_P450"/>
    <property type="match status" value="1"/>
</dbReference>
<proteinExistence type="inferred from homology"/>
<dbReference type="VEuPathDB" id="FungiDB:BCV72DRAFT_238857"/>
<dbReference type="GO" id="GO:0016705">
    <property type="term" value="F:oxidoreductase activity, acting on paired donors, with incorporation or reduction of molecular oxygen"/>
    <property type="evidence" value="ECO:0007669"/>
    <property type="project" value="InterPro"/>
</dbReference>
<gene>
    <name evidence="6" type="ORF">BCV71DRAFT_173200</name>
</gene>
<dbReference type="InterPro" id="IPR050364">
    <property type="entry name" value="Cytochrome_P450_fung"/>
</dbReference>
<protein>
    <submittedName>
        <fullName evidence="6">Cytochrome P450</fullName>
    </submittedName>
</protein>
<accession>A0A1X0SC23</accession>
<dbReference type="InterPro" id="IPR001128">
    <property type="entry name" value="Cyt_P450"/>
</dbReference>
<dbReference type="InterPro" id="IPR017972">
    <property type="entry name" value="Cyt_P450_CS"/>
</dbReference>
<evidence type="ECO:0000313" key="6">
    <source>
        <dbReference type="EMBL" id="ORE21769.1"/>
    </source>
</evidence>
<evidence type="ECO:0000256" key="1">
    <source>
        <dbReference type="ARBA" id="ARBA00022723"/>
    </source>
</evidence>
<keyword evidence="3 4" id="KW-0408">Iron</keyword>
<feature type="binding site" description="axial binding residue" evidence="4">
    <location>
        <position position="427"/>
    </location>
    <ligand>
        <name>heme</name>
        <dbReference type="ChEBI" id="CHEBI:30413"/>
    </ligand>
    <ligandPart>
        <name>Fe</name>
        <dbReference type="ChEBI" id="CHEBI:18248"/>
    </ligandPart>
</feature>
<dbReference type="Gene3D" id="1.10.630.10">
    <property type="entry name" value="Cytochrome P450"/>
    <property type="match status" value="1"/>
</dbReference>
<keyword evidence="1 4" id="KW-0479">Metal-binding</keyword>
<organism evidence="6 7">
    <name type="scientific">Rhizopus microsporus</name>
    <dbReference type="NCBI Taxonomy" id="58291"/>
    <lineage>
        <taxon>Eukaryota</taxon>
        <taxon>Fungi</taxon>
        <taxon>Fungi incertae sedis</taxon>
        <taxon>Mucoromycota</taxon>
        <taxon>Mucoromycotina</taxon>
        <taxon>Mucoromycetes</taxon>
        <taxon>Mucorales</taxon>
        <taxon>Mucorineae</taxon>
        <taxon>Rhizopodaceae</taxon>
        <taxon>Rhizopus</taxon>
    </lineage>
</organism>
<dbReference type="InterPro" id="IPR002401">
    <property type="entry name" value="Cyt_P450_E_grp-I"/>
</dbReference>
<name>A0A1X0SC23_RHIZD</name>